<keyword evidence="11" id="KW-1185">Reference proteome</keyword>
<dbReference type="InterPro" id="IPR005467">
    <property type="entry name" value="His_kinase_dom"/>
</dbReference>
<keyword evidence="8" id="KW-0472">Membrane</keyword>
<dbReference type="SUPFAM" id="SSF48452">
    <property type="entry name" value="TPR-like"/>
    <property type="match status" value="1"/>
</dbReference>
<keyword evidence="8" id="KW-0812">Transmembrane</keyword>
<evidence type="ECO:0000313" key="10">
    <source>
        <dbReference type="EMBL" id="AYL95367.1"/>
    </source>
</evidence>
<dbReference type="PANTHER" id="PTHR41523">
    <property type="entry name" value="TWO-COMPONENT SYSTEM SENSOR PROTEIN"/>
    <property type="match status" value="1"/>
</dbReference>
<keyword evidence="7" id="KW-0067">ATP-binding</keyword>
<dbReference type="GO" id="GO:0004673">
    <property type="term" value="F:protein histidine kinase activity"/>
    <property type="evidence" value="ECO:0007669"/>
    <property type="project" value="UniProtKB-EC"/>
</dbReference>
<dbReference type="Pfam" id="PF02518">
    <property type="entry name" value="HATPase_c"/>
    <property type="match status" value="1"/>
</dbReference>
<organism evidence="10 11">
    <name type="scientific">Mucilaginibacter celer</name>
    <dbReference type="NCBI Taxonomy" id="2305508"/>
    <lineage>
        <taxon>Bacteria</taxon>
        <taxon>Pseudomonadati</taxon>
        <taxon>Bacteroidota</taxon>
        <taxon>Sphingobacteriia</taxon>
        <taxon>Sphingobacteriales</taxon>
        <taxon>Sphingobacteriaceae</taxon>
        <taxon>Mucilaginibacter</taxon>
    </lineage>
</organism>
<evidence type="ECO:0000256" key="8">
    <source>
        <dbReference type="SAM" id="Phobius"/>
    </source>
</evidence>
<feature type="transmembrane region" description="Helical" evidence="8">
    <location>
        <begin position="12"/>
        <end position="34"/>
    </location>
</feature>
<evidence type="ECO:0000256" key="5">
    <source>
        <dbReference type="ARBA" id="ARBA00022741"/>
    </source>
</evidence>
<evidence type="ECO:0000256" key="3">
    <source>
        <dbReference type="ARBA" id="ARBA00022553"/>
    </source>
</evidence>
<evidence type="ECO:0000256" key="1">
    <source>
        <dbReference type="ARBA" id="ARBA00000085"/>
    </source>
</evidence>
<dbReference type="InterPro" id="IPR003594">
    <property type="entry name" value="HATPase_dom"/>
</dbReference>
<evidence type="ECO:0000256" key="2">
    <source>
        <dbReference type="ARBA" id="ARBA00012438"/>
    </source>
</evidence>
<proteinExistence type="predicted"/>
<keyword evidence="3" id="KW-0597">Phosphoprotein</keyword>
<dbReference type="Gene3D" id="3.30.450.20">
    <property type="entry name" value="PAS domain"/>
    <property type="match status" value="1"/>
</dbReference>
<feature type="transmembrane region" description="Helical" evidence="8">
    <location>
        <begin position="503"/>
        <end position="523"/>
    </location>
</feature>
<accession>A0A494VJV4</accession>
<dbReference type="KEGG" id="muh:HYN43_008700"/>
<dbReference type="SUPFAM" id="SSF55874">
    <property type="entry name" value="ATPase domain of HSP90 chaperone/DNA topoisomerase II/histidine kinase"/>
    <property type="match status" value="1"/>
</dbReference>
<dbReference type="Pfam" id="PF07568">
    <property type="entry name" value="HisKA_2"/>
    <property type="match status" value="1"/>
</dbReference>
<name>A0A494VJV4_9SPHI</name>
<dbReference type="RefSeq" id="WP_119411328.1">
    <property type="nucleotide sequence ID" value="NZ_CP032869.1"/>
</dbReference>
<dbReference type="Gene3D" id="1.25.40.10">
    <property type="entry name" value="Tetratricopeptide repeat domain"/>
    <property type="match status" value="1"/>
</dbReference>
<evidence type="ECO:0000313" key="11">
    <source>
        <dbReference type="Proteomes" id="UP000270046"/>
    </source>
</evidence>
<evidence type="ECO:0000259" key="9">
    <source>
        <dbReference type="PROSITE" id="PS50109"/>
    </source>
</evidence>
<feature type="domain" description="Histidine kinase" evidence="9">
    <location>
        <begin position="655"/>
        <end position="747"/>
    </location>
</feature>
<evidence type="ECO:0000256" key="6">
    <source>
        <dbReference type="ARBA" id="ARBA00022777"/>
    </source>
</evidence>
<dbReference type="Proteomes" id="UP000270046">
    <property type="component" value="Chromosome"/>
</dbReference>
<keyword evidence="5" id="KW-0547">Nucleotide-binding</keyword>
<dbReference type="OrthoDB" id="1523170at2"/>
<dbReference type="GO" id="GO:0005524">
    <property type="term" value="F:ATP binding"/>
    <property type="evidence" value="ECO:0007669"/>
    <property type="project" value="UniProtKB-KW"/>
</dbReference>
<dbReference type="AlphaFoldDB" id="A0A494VJV4"/>
<sequence length="754" mass="86735">MICTIKTSGNNRILYSCVTAVPFLIFFILCPFITRAQYYGFPRPVPANRGAELLTGLKKSKADSDRVNILLDLSNLYYNKQQRKDADLNTATRYADQARQLSAKINYRPGFGKAQVRMAEILSDKGKVTEAEHLLPTVTDTTRINLLLALSYKSFYAADDITDNYYKNALKYAEQARDSSKSLHQKVKEIIARTILTHYRHYGNYPGIEKDYNDIINECNQVHYPYLEYIYLPMYIFYMDNGLYEKGFELAQKSFELEKKNKDPLALADCYSALSRFYANAKQQQKSIDFLKLAITQMKIHPSMFGNKIPETVTVISSMLRYKKRDREALAFLQKSIREFPADDAAEAARYEQELGRCYQKIDNSQAEKYLLKSYNYLFKKKQAFQNDHFEMAQFYVETRSYAKAKPYLDRIFKTVKQKLPLSRRSNLEYLAYKVDSAAGNYRSALTHLSKNKALDNLYLTEKREHDMQDFDVKYETKKKEDQIKMLNQKAALEKGDMQRLTLVKNVTIGGILLTLFIAFLLYRQSAQRKKNNQVISQKNDLLQHLLTEKEWLLKEVHHRVKNNLHTVICLLESQAVYLENDALKAIENSQHRIYAMSLIHQKLYQSEDIKTIDMGIYLPEFIGYLKDSFGTGSQILFELNIEPIKLGVSYAVPLSLIINEAVTNALKYAFPDNRAGKITVYMYRTGLIIRLIIADNGVGISPAKIESPSNSLGLKLLRGLTEDIQGTIGITNDNGTRILIEFEIDTVMNSLAS</sequence>
<dbReference type="PANTHER" id="PTHR41523:SF8">
    <property type="entry name" value="ETHYLENE RESPONSE SENSOR PROTEIN"/>
    <property type="match status" value="1"/>
</dbReference>
<dbReference type="PROSITE" id="PS50109">
    <property type="entry name" value="HIS_KIN"/>
    <property type="match status" value="1"/>
</dbReference>
<keyword evidence="4" id="KW-0808">Transferase</keyword>
<dbReference type="InterPro" id="IPR011495">
    <property type="entry name" value="Sig_transdc_His_kin_sub2_dim/P"/>
</dbReference>
<dbReference type="SMART" id="SM00387">
    <property type="entry name" value="HATPase_c"/>
    <property type="match status" value="1"/>
</dbReference>
<dbReference type="InterPro" id="IPR011990">
    <property type="entry name" value="TPR-like_helical_dom_sf"/>
</dbReference>
<dbReference type="InterPro" id="IPR036890">
    <property type="entry name" value="HATPase_C_sf"/>
</dbReference>
<reference evidence="10 11" key="1">
    <citation type="submission" date="2018-10" db="EMBL/GenBank/DDBJ databases">
        <title>Genome sequencing of Mucilaginibacter sp. HYN0043.</title>
        <authorList>
            <person name="Kim M."/>
            <person name="Yi H."/>
        </authorList>
    </citation>
    <scope>NUCLEOTIDE SEQUENCE [LARGE SCALE GENOMIC DNA]</scope>
    <source>
        <strain evidence="10 11">HYN0043</strain>
    </source>
</reference>
<dbReference type="EC" id="2.7.13.3" evidence="2"/>
<keyword evidence="8" id="KW-1133">Transmembrane helix</keyword>
<comment type="catalytic activity">
    <reaction evidence="1">
        <text>ATP + protein L-histidine = ADP + protein N-phospho-L-histidine.</text>
        <dbReference type="EC" id="2.7.13.3"/>
    </reaction>
</comment>
<evidence type="ECO:0000256" key="4">
    <source>
        <dbReference type="ARBA" id="ARBA00022679"/>
    </source>
</evidence>
<keyword evidence="6" id="KW-0418">Kinase</keyword>
<dbReference type="Gene3D" id="3.30.565.10">
    <property type="entry name" value="Histidine kinase-like ATPase, C-terminal domain"/>
    <property type="match status" value="1"/>
</dbReference>
<dbReference type="EMBL" id="CP032869">
    <property type="protein sequence ID" value="AYL95367.1"/>
    <property type="molecule type" value="Genomic_DNA"/>
</dbReference>
<protein>
    <recommendedName>
        <fullName evidence="2">histidine kinase</fullName>
        <ecNumber evidence="2">2.7.13.3</ecNumber>
    </recommendedName>
</protein>
<gene>
    <name evidence="10" type="ORF">HYN43_008700</name>
</gene>
<evidence type="ECO:0000256" key="7">
    <source>
        <dbReference type="ARBA" id="ARBA00022840"/>
    </source>
</evidence>